<comment type="caution">
    <text evidence="2">The sequence shown here is derived from an EMBL/GenBank/DDBJ whole genome shotgun (WGS) entry which is preliminary data.</text>
</comment>
<name>A0A9W7GAJ2_9STRA</name>
<dbReference type="AlphaFoldDB" id="A0A9W7GAJ2"/>
<dbReference type="GO" id="GO:0046872">
    <property type="term" value="F:metal ion binding"/>
    <property type="evidence" value="ECO:0007669"/>
    <property type="project" value="UniProtKB-ARBA"/>
</dbReference>
<dbReference type="OrthoDB" id="445007at2759"/>
<organism evidence="2 3">
    <name type="scientific">Triparma columacea</name>
    <dbReference type="NCBI Taxonomy" id="722753"/>
    <lineage>
        <taxon>Eukaryota</taxon>
        <taxon>Sar</taxon>
        <taxon>Stramenopiles</taxon>
        <taxon>Ochrophyta</taxon>
        <taxon>Bolidophyceae</taxon>
        <taxon>Parmales</taxon>
        <taxon>Triparmaceae</taxon>
        <taxon>Triparma</taxon>
    </lineage>
</organism>
<evidence type="ECO:0008006" key="4">
    <source>
        <dbReference type="Google" id="ProtNLM"/>
    </source>
</evidence>
<dbReference type="Pfam" id="PF05721">
    <property type="entry name" value="PhyH"/>
    <property type="match status" value="1"/>
</dbReference>
<reference evidence="3" key="1">
    <citation type="journal article" date="2023" name="Commun. Biol.">
        <title>Genome analysis of Parmales, the sister group of diatoms, reveals the evolutionary specialization of diatoms from phago-mixotrophs to photoautotrophs.</title>
        <authorList>
            <person name="Ban H."/>
            <person name="Sato S."/>
            <person name="Yoshikawa S."/>
            <person name="Yamada K."/>
            <person name="Nakamura Y."/>
            <person name="Ichinomiya M."/>
            <person name="Sato N."/>
            <person name="Blanc-Mathieu R."/>
            <person name="Endo H."/>
            <person name="Kuwata A."/>
            <person name="Ogata H."/>
        </authorList>
    </citation>
    <scope>NUCLEOTIDE SEQUENCE [LARGE SCALE GENOMIC DNA]</scope>
</reference>
<evidence type="ECO:0000313" key="2">
    <source>
        <dbReference type="EMBL" id="GMI39736.1"/>
    </source>
</evidence>
<gene>
    <name evidence="2" type="ORF">TrCOL_g3311</name>
</gene>
<comment type="cofactor">
    <cofactor evidence="1">
        <name>Fe cation</name>
        <dbReference type="ChEBI" id="CHEBI:24875"/>
    </cofactor>
</comment>
<evidence type="ECO:0000313" key="3">
    <source>
        <dbReference type="Proteomes" id="UP001165065"/>
    </source>
</evidence>
<dbReference type="SUPFAM" id="SSF51197">
    <property type="entry name" value="Clavaminate synthase-like"/>
    <property type="match status" value="1"/>
</dbReference>
<dbReference type="PANTHER" id="PTHR20883">
    <property type="entry name" value="PHYTANOYL-COA DIOXYGENASE DOMAIN CONTAINING 1"/>
    <property type="match status" value="1"/>
</dbReference>
<keyword evidence="3" id="KW-1185">Reference proteome</keyword>
<evidence type="ECO:0000256" key="1">
    <source>
        <dbReference type="ARBA" id="ARBA00001962"/>
    </source>
</evidence>
<dbReference type="Gene3D" id="2.60.120.620">
    <property type="entry name" value="q2cbj1_9rhob like domain"/>
    <property type="match status" value="1"/>
</dbReference>
<proteinExistence type="predicted"/>
<dbReference type="EMBL" id="BRYA01000109">
    <property type="protein sequence ID" value="GMI39736.1"/>
    <property type="molecule type" value="Genomic_DNA"/>
</dbReference>
<protein>
    <recommendedName>
        <fullName evidence="4">Phytanoyl-CoA dioxygenase</fullName>
    </recommendedName>
</protein>
<sequence>MSYRKLGYGVISPIIQPRVVEKLVRKVNAIYAGGDQFVNGVYPDEWHYRPSYSLPHTTREIVNGWKSCPLIASLVLSKELAEGIQEITGWNSVRVGQDDVIWKPSISVVKADSDYHAPPTDAPPLTALNTTVGFHQDSAYISTNFVPYKSSSVTLWMALDDSDSNNGGLSYAEGSHKWNVELDVDGARVKKGGLTFMGEDGESYASPLINAGRNNGVEDVERTVVTPEVKRGGGLLHDQDTWHGSGVNHSEERCRRAIAVHYVNGDCRFRRGEGGGPWGECDYIYGRYRIRGSDELEGSFFPVVAGEGREEWIDDWVEVGGVGEGFKEQVRENEGVWGGGRGRGK</sequence>
<dbReference type="Proteomes" id="UP001165065">
    <property type="component" value="Unassembled WGS sequence"/>
</dbReference>
<dbReference type="PANTHER" id="PTHR20883:SF48">
    <property type="entry name" value="ECTOINE DIOXYGENASE"/>
    <property type="match status" value="1"/>
</dbReference>
<dbReference type="GO" id="GO:0016491">
    <property type="term" value="F:oxidoreductase activity"/>
    <property type="evidence" value="ECO:0007669"/>
    <property type="project" value="UniProtKB-ARBA"/>
</dbReference>
<accession>A0A9W7GAJ2</accession>
<dbReference type="InterPro" id="IPR008775">
    <property type="entry name" value="Phytyl_CoA_dOase-like"/>
</dbReference>